<sequence>MKNYYQILGIEFNATNEEIKLAYRKLAIKFHPDKNFGDKYFEDRFKEIQIAYDALSDNNSRKEYDKKLFEFYRERFDYKKNEPVVKPNGSYDSKNYQNTKNTNNNTDNTNKQENNNGCGNIFLLAFLFLTLWFSWKQFSKKSAGLSTNTIDYADSTLINIDSAAVVADTAAYAIIDSTDVNKNDAEYQNSENIERPATYSSLNNGDSPLVDCFGRGKYQNSAYITFQNSNETDAIVCLVNYSTNETIRNQYIKAGTDFTMRKIPSGTYFLKVYYGNDWNPEKTNFCGSKGGFNFDESFSKSDGYSDLIEIENTSSSYTTGTITLYKVANGNMNSELISESEFFK</sequence>
<dbReference type="PANTHER" id="PTHR44272:SF3">
    <property type="entry name" value="J DOMAIN-CONTAINING PROTEIN"/>
    <property type="match status" value="1"/>
</dbReference>
<dbReference type="Gene3D" id="1.10.287.110">
    <property type="entry name" value="DnaJ domain"/>
    <property type="match status" value="1"/>
</dbReference>
<organism evidence="4 5">
    <name type="scientific">Flavobacterium croceum DSM 17960</name>
    <dbReference type="NCBI Taxonomy" id="1121886"/>
    <lineage>
        <taxon>Bacteria</taxon>
        <taxon>Pseudomonadati</taxon>
        <taxon>Bacteroidota</taxon>
        <taxon>Flavobacteriia</taxon>
        <taxon>Flavobacteriales</taxon>
        <taxon>Flavobacteriaceae</taxon>
        <taxon>Flavobacterium</taxon>
    </lineage>
</organism>
<dbReference type="SUPFAM" id="SSF46565">
    <property type="entry name" value="Chaperone J-domain"/>
    <property type="match status" value="1"/>
</dbReference>
<dbReference type="InterPro" id="IPR018253">
    <property type="entry name" value="DnaJ_domain_CS"/>
</dbReference>
<comment type="caution">
    <text evidence="4">The sequence shown here is derived from an EMBL/GenBank/DDBJ whole genome shotgun (WGS) entry which is preliminary data.</text>
</comment>
<feature type="compositionally biased region" description="Low complexity" evidence="1">
    <location>
        <begin position="94"/>
        <end position="112"/>
    </location>
</feature>
<dbReference type="CDD" id="cd06257">
    <property type="entry name" value="DnaJ"/>
    <property type="match status" value="1"/>
</dbReference>
<reference evidence="4 5" key="1">
    <citation type="submission" date="2018-01" db="EMBL/GenBank/DDBJ databases">
        <title>Genomic Encyclopedia of Type Strains, Phase I: the one thousand microbial genomes (KMG-I) project.</title>
        <authorList>
            <person name="Goeker M."/>
        </authorList>
    </citation>
    <scope>NUCLEOTIDE SEQUENCE [LARGE SCALE GENOMIC DNA]</scope>
    <source>
        <strain evidence="4 5">DSM 17960</strain>
    </source>
</reference>
<keyword evidence="2" id="KW-1133">Transmembrane helix</keyword>
<dbReference type="PROSITE" id="PS50076">
    <property type="entry name" value="DNAJ_2"/>
    <property type="match status" value="1"/>
</dbReference>
<feature type="domain" description="J" evidence="3">
    <location>
        <begin position="3"/>
        <end position="68"/>
    </location>
</feature>
<keyword evidence="2" id="KW-0472">Membrane</keyword>
<dbReference type="PANTHER" id="PTHR44272">
    <property type="entry name" value="DNAJ DOMAIN (PROKARYOTIC HEAT SHOCK PROTEIN)"/>
    <property type="match status" value="1"/>
</dbReference>
<dbReference type="Proteomes" id="UP000237056">
    <property type="component" value="Unassembled WGS sequence"/>
</dbReference>
<accession>A0A2S4N4K1</accession>
<dbReference type="OrthoDB" id="9779622at2"/>
<dbReference type="RefSeq" id="WP_103727172.1">
    <property type="nucleotide sequence ID" value="NZ_PQNY01000045.1"/>
</dbReference>
<dbReference type="AlphaFoldDB" id="A0A2S4N4K1"/>
<name>A0A2S4N4K1_9FLAO</name>
<dbReference type="EMBL" id="PQNY01000045">
    <property type="protein sequence ID" value="POS00611.1"/>
    <property type="molecule type" value="Genomic_DNA"/>
</dbReference>
<dbReference type="InterPro" id="IPR001623">
    <property type="entry name" value="DnaJ_domain"/>
</dbReference>
<dbReference type="PRINTS" id="PR00625">
    <property type="entry name" value="JDOMAIN"/>
</dbReference>
<feature type="region of interest" description="Disordered" evidence="1">
    <location>
        <begin position="83"/>
        <end position="112"/>
    </location>
</feature>
<protein>
    <submittedName>
        <fullName evidence="4">DnaJ-like protein</fullName>
    </submittedName>
</protein>
<dbReference type="InterPro" id="IPR036869">
    <property type="entry name" value="J_dom_sf"/>
</dbReference>
<evidence type="ECO:0000256" key="1">
    <source>
        <dbReference type="SAM" id="MobiDB-lite"/>
    </source>
</evidence>
<dbReference type="Pfam" id="PF00226">
    <property type="entry name" value="DnaJ"/>
    <property type="match status" value="1"/>
</dbReference>
<evidence type="ECO:0000313" key="5">
    <source>
        <dbReference type="Proteomes" id="UP000237056"/>
    </source>
</evidence>
<keyword evidence="5" id="KW-1185">Reference proteome</keyword>
<dbReference type="SMART" id="SM00271">
    <property type="entry name" value="DnaJ"/>
    <property type="match status" value="1"/>
</dbReference>
<evidence type="ECO:0000313" key="4">
    <source>
        <dbReference type="EMBL" id="POS00611.1"/>
    </source>
</evidence>
<gene>
    <name evidence="4" type="ORF">Q361_1452</name>
</gene>
<evidence type="ECO:0000256" key="2">
    <source>
        <dbReference type="SAM" id="Phobius"/>
    </source>
</evidence>
<dbReference type="InterPro" id="IPR052812">
    <property type="entry name" value="Plant_DnaJ_domain"/>
</dbReference>
<dbReference type="PROSITE" id="PS00636">
    <property type="entry name" value="DNAJ_1"/>
    <property type="match status" value="1"/>
</dbReference>
<feature type="transmembrane region" description="Helical" evidence="2">
    <location>
        <begin position="117"/>
        <end position="135"/>
    </location>
</feature>
<proteinExistence type="predicted"/>
<evidence type="ECO:0000259" key="3">
    <source>
        <dbReference type="PROSITE" id="PS50076"/>
    </source>
</evidence>
<keyword evidence="2" id="KW-0812">Transmembrane</keyword>